<keyword evidence="1" id="KW-0575">Peroxidase</keyword>
<keyword evidence="2" id="KW-1185">Reference proteome</keyword>
<dbReference type="AlphaFoldDB" id="A0A1T4KA16"/>
<dbReference type="GO" id="GO:0004601">
    <property type="term" value="F:peroxidase activity"/>
    <property type="evidence" value="ECO:0007669"/>
    <property type="project" value="UniProtKB-KW"/>
</dbReference>
<dbReference type="Proteomes" id="UP000190092">
    <property type="component" value="Unassembled WGS sequence"/>
</dbReference>
<dbReference type="Gene3D" id="1.20.1290.10">
    <property type="entry name" value="AhpD-like"/>
    <property type="match status" value="1"/>
</dbReference>
<dbReference type="OrthoDB" id="9801997at2"/>
<dbReference type="InterPro" id="IPR029032">
    <property type="entry name" value="AhpD-like"/>
</dbReference>
<reference evidence="2" key="1">
    <citation type="submission" date="2017-02" db="EMBL/GenBank/DDBJ databases">
        <authorList>
            <person name="Varghese N."/>
            <person name="Submissions S."/>
        </authorList>
    </citation>
    <scope>NUCLEOTIDE SEQUENCE [LARGE SCALE GENOMIC DNA]</scope>
    <source>
        <strain evidence="2">ATCC 27094</strain>
    </source>
</reference>
<evidence type="ECO:0000313" key="1">
    <source>
        <dbReference type="EMBL" id="SJZ39282.1"/>
    </source>
</evidence>
<dbReference type="EMBL" id="FUWJ01000001">
    <property type="protein sequence ID" value="SJZ39282.1"/>
    <property type="molecule type" value="Genomic_DNA"/>
</dbReference>
<evidence type="ECO:0000313" key="2">
    <source>
        <dbReference type="Proteomes" id="UP000190092"/>
    </source>
</evidence>
<gene>
    <name evidence="1" type="ORF">SAMN02745126_00843</name>
</gene>
<name>A0A1T4KA16_9HYPH</name>
<protein>
    <submittedName>
        <fullName evidence="1">Alkylhydroperoxidase AhpD family core domain-containing protein</fullName>
    </submittedName>
</protein>
<sequence length="80" mass="8759">MPRVTEITDDGGDPTLKSIFDKQREIFGDLLNPTKVMAHCPPILRAAQLLGQSIEQSGQLPKALLPLIYLRVASINGCPF</sequence>
<accession>A0A1T4KA16</accession>
<dbReference type="SUPFAM" id="SSF69118">
    <property type="entry name" value="AhpD-like"/>
    <property type="match status" value="1"/>
</dbReference>
<dbReference type="RefSeq" id="WP_085932529.1">
    <property type="nucleotide sequence ID" value="NZ_FUWJ01000001.1"/>
</dbReference>
<proteinExistence type="predicted"/>
<keyword evidence="1" id="KW-0560">Oxidoreductase</keyword>
<dbReference type="STRING" id="225324.SAMN02745126_00843"/>
<organism evidence="1 2">
    <name type="scientific">Enhydrobacter aerosaccus</name>
    <dbReference type="NCBI Taxonomy" id="225324"/>
    <lineage>
        <taxon>Bacteria</taxon>
        <taxon>Pseudomonadati</taxon>
        <taxon>Pseudomonadota</taxon>
        <taxon>Alphaproteobacteria</taxon>
        <taxon>Hyphomicrobiales</taxon>
        <taxon>Enhydrobacter</taxon>
    </lineage>
</organism>